<name>A0A927GYF1_9BACL</name>
<dbReference type="Pfam" id="PF03572">
    <property type="entry name" value="Peptidase_S41"/>
    <property type="match status" value="1"/>
</dbReference>
<evidence type="ECO:0000256" key="2">
    <source>
        <dbReference type="ARBA" id="ARBA00022670"/>
    </source>
</evidence>
<protein>
    <submittedName>
        <fullName evidence="8">S41 family peptidase</fullName>
    </submittedName>
</protein>
<keyword evidence="3 5" id="KW-0378">Hydrolase</keyword>
<dbReference type="RefSeq" id="WP_190924881.1">
    <property type="nucleotide sequence ID" value="NZ_JACXJA010000005.1"/>
</dbReference>
<dbReference type="GO" id="GO:0030288">
    <property type="term" value="C:outer membrane-bounded periplasmic space"/>
    <property type="evidence" value="ECO:0007669"/>
    <property type="project" value="TreeGrafter"/>
</dbReference>
<dbReference type="Gene3D" id="3.90.226.10">
    <property type="entry name" value="2-enoyl-CoA Hydratase, Chain A, domain 1"/>
    <property type="match status" value="1"/>
</dbReference>
<feature type="chain" id="PRO_5039063920" evidence="6">
    <location>
        <begin position="34"/>
        <end position="486"/>
    </location>
</feature>
<keyword evidence="2 5" id="KW-0645">Protease</keyword>
<dbReference type="GO" id="GO:0004175">
    <property type="term" value="F:endopeptidase activity"/>
    <property type="evidence" value="ECO:0007669"/>
    <property type="project" value="TreeGrafter"/>
</dbReference>
<evidence type="ECO:0000256" key="3">
    <source>
        <dbReference type="ARBA" id="ARBA00022801"/>
    </source>
</evidence>
<feature type="domain" description="PDZ" evidence="7">
    <location>
        <begin position="101"/>
        <end position="156"/>
    </location>
</feature>
<dbReference type="CDD" id="cd07560">
    <property type="entry name" value="Peptidase_S41_CPP"/>
    <property type="match status" value="1"/>
</dbReference>
<evidence type="ECO:0000313" key="9">
    <source>
        <dbReference type="Proteomes" id="UP000639396"/>
    </source>
</evidence>
<accession>A0A927GYF1</accession>
<dbReference type="Proteomes" id="UP000639396">
    <property type="component" value="Unassembled WGS sequence"/>
</dbReference>
<dbReference type="CDD" id="cd06782">
    <property type="entry name" value="cpPDZ_CPP-like"/>
    <property type="match status" value="1"/>
</dbReference>
<evidence type="ECO:0000256" key="6">
    <source>
        <dbReference type="SAM" id="SignalP"/>
    </source>
</evidence>
<keyword evidence="9" id="KW-1185">Reference proteome</keyword>
<dbReference type="SUPFAM" id="SSF50156">
    <property type="entry name" value="PDZ domain-like"/>
    <property type="match status" value="1"/>
</dbReference>
<dbReference type="InterPro" id="IPR005151">
    <property type="entry name" value="Tail-specific_protease"/>
</dbReference>
<dbReference type="Gene3D" id="2.30.42.10">
    <property type="match status" value="1"/>
</dbReference>
<dbReference type="PANTHER" id="PTHR32060:SF30">
    <property type="entry name" value="CARBOXY-TERMINAL PROCESSING PROTEASE CTPA"/>
    <property type="match status" value="1"/>
</dbReference>
<evidence type="ECO:0000259" key="7">
    <source>
        <dbReference type="PROSITE" id="PS50106"/>
    </source>
</evidence>
<dbReference type="SMART" id="SM00228">
    <property type="entry name" value="PDZ"/>
    <property type="match status" value="1"/>
</dbReference>
<dbReference type="GO" id="GO:0006508">
    <property type="term" value="P:proteolysis"/>
    <property type="evidence" value="ECO:0007669"/>
    <property type="project" value="UniProtKB-KW"/>
</dbReference>
<dbReference type="AlphaFoldDB" id="A0A927GYF1"/>
<organism evidence="8 9">
    <name type="scientific">Paenibacillus oceani</name>
    <dbReference type="NCBI Taxonomy" id="2772510"/>
    <lineage>
        <taxon>Bacteria</taxon>
        <taxon>Bacillati</taxon>
        <taxon>Bacillota</taxon>
        <taxon>Bacilli</taxon>
        <taxon>Bacillales</taxon>
        <taxon>Paenibacillaceae</taxon>
        <taxon>Paenibacillus</taxon>
    </lineage>
</organism>
<evidence type="ECO:0000256" key="5">
    <source>
        <dbReference type="RuleBase" id="RU004404"/>
    </source>
</evidence>
<dbReference type="PANTHER" id="PTHR32060">
    <property type="entry name" value="TAIL-SPECIFIC PROTEASE"/>
    <property type="match status" value="1"/>
</dbReference>
<dbReference type="InterPro" id="IPR036034">
    <property type="entry name" value="PDZ_sf"/>
</dbReference>
<dbReference type="InterPro" id="IPR001478">
    <property type="entry name" value="PDZ"/>
</dbReference>
<dbReference type="InterPro" id="IPR029045">
    <property type="entry name" value="ClpP/crotonase-like_dom_sf"/>
</dbReference>
<dbReference type="Gene3D" id="3.30.750.44">
    <property type="match status" value="1"/>
</dbReference>
<proteinExistence type="inferred from homology"/>
<dbReference type="GO" id="GO:0008236">
    <property type="term" value="F:serine-type peptidase activity"/>
    <property type="evidence" value="ECO:0007669"/>
    <property type="project" value="UniProtKB-KW"/>
</dbReference>
<dbReference type="SUPFAM" id="SSF52096">
    <property type="entry name" value="ClpP/crotonase"/>
    <property type="match status" value="1"/>
</dbReference>
<sequence>MKKAPVSGFLKRLPAWSASLALFGALMFPAAVSAEQATKEQQYKEVYQLIHQMHINGSSVKASENSSIEELIGSLNDPYTDYFDEKEWNSFNSSIQLNYPGIGMRLGHDEGGYIAVQIFEGSPAEKAGMKRGDYIVAVADKPTADMTLNDVTELVRGPKGTEVSITVRRGGEELNLKPKRGQIHLPVVDGGMMEGQIGYLNIDSFSEDADELFALMLSDLKYRKIKGLVVDLRDNPGGYLETAKHIAEQFIPEGVLIHTRDRDDIDEPLEILNGKTVEFPVVILVNENSASASEVLTAAMQDYHKATAVGTKTYGKGSVQGLYPLESGGVLKLTIQEYLSPKKRPVNHVGLTPDVNTEGYVPQLLIGLHTAGLKELRLEVFRHTYKVNGLEFFDVGLPRLKLDDKDYLPARVLAAFAGKPLEWNDTAAGVDIGAGAERILFDANSGFRIVEGTGFIELAKFKEKFPGIEWMSDAEKTVLTTKGNGV</sequence>
<keyword evidence="6" id="KW-0732">Signal</keyword>
<dbReference type="EMBL" id="JACXJA010000005">
    <property type="protein sequence ID" value="MBD2861123.1"/>
    <property type="molecule type" value="Genomic_DNA"/>
</dbReference>
<reference evidence="8" key="1">
    <citation type="submission" date="2020-09" db="EMBL/GenBank/DDBJ databases">
        <title>A novel bacterium of genus Paenibacillus, isolated from South China Sea.</title>
        <authorList>
            <person name="Huang H."/>
            <person name="Mo K."/>
            <person name="Hu Y."/>
        </authorList>
    </citation>
    <scope>NUCLEOTIDE SEQUENCE</scope>
    <source>
        <strain evidence="8">IB182363</strain>
    </source>
</reference>
<gene>
    <name evidence="8" type="ORF">IDH45_03860</name>
</gene>
<dbReference type="SMART" id="SM00245">
    <property type="entry name" value="TSPc"/>
    <property type="match status" value="1"/>
</dbReference>
<comment type="similarity">
    <text evidence="1 5">Belongs to the peptidase S41A family.</text>
</comment>
<evidence type="ECO:0000256" key="1">
    <source>
        <dbReference type="ARBA" id="ARBA00009179"/>
    </source>
</evidence>
<feature type="signal peptide" evidence="6">
    <location>
        <begin position="1"/>
        <end position="33"/>
    </location>
</feature>
<evidence type="ECO:0000313" key="8">
    <source>
        <dbReference type="EMBL" id="MBD2861123.1"/>
    </source>
</evidence>
<dbReference type="PROSITE" id="PS50106">
    <property type="entry name" value="PDZ"/>
    <property type="match status" value="1"/>
</dbReference>
<dbReference type="InterPro" id="IPR041489">
    <property type="entry name" value="PDZ_6"/>
</dbReference>
<dbReference type="InterPro" id="IPR004447">
    <property type="entry name" value="Peptidase_S41A"/>
</dbReference>
<dbReference type="GO" id="GO:0007165">
    <property type="term" value="P:signal transduction"/>
    <property type="evidence" value="ECO:0007669"/>
    <property type="project" value="TreeGrafter"/>
</dbReference>
<comment type="caution">
    <text evidence="8">The sequence shown here is derived from an EMBL/GenBank/DDBJ whole genome shotgun (WGS) entry which is preliminary data.</text>
</comment>
<keyword evidence="4 5" id="KW-0720">Serine protease</keyword>
<dbReference type="Pfam" id="PF17820">
    <property type="entry name" value="PDZ_6"/>
    <property type="match status" value="1"/>
</dbReference>
<dbReference type="NCBIfam" id="TIGR00225">
    <property type="entry name" value="prc"/>
    <property type="match status" value="1"/>
</dbReference>
<evidence type="ECO:0000256" key="4">
    <source>
        <dbReference type="ARBA" id="ARBA00022825"/>
    </source>
</evidence>